<evidence type="ECO:0000313" key="3">
    <source>
        <dbReference type="Proteomes" id="UP001598019"/>
    </source>
</evidence>
<keyword evidence="1" id="KW-1133">Transmembrane helix</keyword>
<dbReference type="EMBL" id="JBBKXX010000001">
    <property type="protein sequence ID" value="MFD3407863.1"/>
    <property type="molecule type" value="Genomic_DNA"/>
</dbReference>
<proteinExistence type="predicted"/>
<feature type="transmembrane region" description="Helical" evidence="1">
    <location>
        <begin position="45"/>
        <end position="67"/>
    </location>
</feature>
<feature type="transmembrane region" description="Helical" evidence="1">
    <location>
        <begin position="79"/>
        <end position="104"/>
    </location>
</feature>
<sequence length="181" mass="20667">MESTTESTASSSIIALKYGFIHGIVCFLYTVIVDLMGWSFEFQEFIGWVSLIGFFVLIFIFSILCLFEFRSSNGGYISYGESLGLTTLLGALFGLINGGFNYIYLKFINIEYLSKNIEIAKDRFKDQSISKSNLNQIEHLLIFINKPGFQFFLLLLFYFVITFLLGLIVSAIVKREKPIFD</sequence>
<comment type="caution">
    <text evidence="2">The sequence shown here is derived from an EMBL/GenBank/DDBJ whole genome shotgun (WGS) entry which is preliminary data.</text>
</comment>
<reference evidence="2 3" key="1">
    <citation type="submission" date="2024-03" db="EMBL/GenBank/DDBJ databases">
        <title>Aquirufa genome sequencing.</title>
        <authorList>
            <person name="Pitt A."/>
            <person name="Hahn M.W."/>
        </authorList>
    </citation>
    <scope>NUCLEOTIDE SEQUENCE [LARGE SCALE GENOMIC DNA]</scope>
    <source>
        <strain evidence="2 3">HETE-83D</strain>
    </source>
</reference>
<dbReference type="RefSeq" id="WP_377980266.1">
    <property type="nucleotide sequence ID" value="NZ_JBBKXX010000001.1"/>
</dbReference>
<dbReference type="Pfam" id="PF13858">
    <property type="entry name" value="DUF4199"/>
    <property type="match status" value="1"/>
</dbReference>
<gene>
    <name evidence="2" type="ORF">SKC37_04290</name>
</gene>
<feature type="transmembrane region" description="Helical" evidence="1">
    <location>
        <begin position="149"/>
        <end position="173"/>
    </location>
</feature>
<evidence type="ECO:0000313" key="2">
    <source>
        <dbReference type="EMBL" id="MFD3407863.1"/>
    </source>
</evidence>
<dbReference type="InterPro" id="IPR025250">
    <property type="entry name" value="DUF4199"/>
</dbReference>
<protein>
    <submittedName>
        <fullName evidence="2">DUF4199 domain-containing protein</fullName>
    </submittedName>
</protein>
<organism evidence="2 3">
    <name type="scientific">Aquirufa esocilacus</name>
    <dbReference type="NCBI Taxonomy" id="3096513"/>
    <lineage>
        <taxon>Bacteria</taxon>
        <taxon>Pseudomonadati</taxon>
        <taxon>Bacteroidota</taxon>
        <taxon>Cytophagia</taxon>
        <taxon>Cytophagales</taxon>
        <taxon>Flectobacillaceae</taxon>
        <taxon>Aquirufa</taxon>
    </lineage>
</organism>
<evidence type="ECO:0000256" key="1">
    <source>
        <dbReference type="SAM" id="Phobius"/>
    </source>
</evidence>
<feature type="transmembrane region" description="Helical" evidence="1">
    <location>
        <begin position="20"/>
        <end position="39"/>
    </location>
</feature>
<keyword evidence="3" id="KW-1185">Reference proteome</keyword>
<dbReference type="Proteomes" id="UP001598019">
    <property type="component" value="Unassembled WGS sequence"/>
</dbReference>
<name>A0ABW6DGQ3_9BACT</name>
<keyword evidence="1" id="KW-0472">Membrane</keyword>
<accession>A0ABW6DGQ3</accession>
<keyword evidence="1" id="KW-0812">Transmembrane</keyword>